<evidence type="ECO:0000313" key="9">
    <source>
        <dbReference type="Proteomes" id="UP001497382"/>
    </source>
</evidence>
<dbReference type="Pfam" id="PF14921">
    <property type="entry name" value="APCDDC"/>
    <property type="match status" value="2"/>
</dbReference>
<evidence type="ECO:0000256" key="2">
    <source>
        <dbReference type="ARBA" id="ARBA00022692"/>
    </source>
</evidence>
<feature type="domain" description="APCDD1" evidence="7">
    <location>
        <begin position="293"/>
        <end position="492"/>
    </location>
</feature>
<gene>
    <name evidence="8" type="ORF">LARSCL_LOCUS13848</name>
</gene>
<comment type="caution">
    <text evidence="8">The sequence shown here is derived from an EMBL/GenBank/DDBJ whole genome shotgun (WGS) entry which is preliminary data.</text>
</comment>
<dbReference type="InterPro" id="IPR042425">
    <property type="entry name" value="APCDD1"/>
</dbReference>
<dbReference type="PANTHER" id="PTHR31021">
    <property type="entry name" value="ADENOMATOSIS POLYPOSIS COLI DOWN-REGULATED 1"/>
    <property type="match status" value="1"/>
</dbReference>
<dbReference type="InterPro" id="IPR029405">
    <property type="entry name" value="APCDD1_dom"/>
</dbReference>
<evidence type="ECO:0000256" key="6">
    <source>
        <dbReference type="SAM" id="SignalP"/>
    </source>
</evidence>
<evidence type="ECO:0000256" key="5">
    <source>
        <dbReference type="ARBA" id="ARBA00023180"/>
    </source>
</evidence>
<keyword evidence="2" id="KW-0812">Transmembrane</keyword>
<protein>
    <recommendedName>
        <fullName evidence="7">APCDD1 domain-containing protein</fullName>
    </recommendedName>
</protein>
<name>A0AAV2APF3_9ARAC</name>
<dbReference type="GO" id="GO:0030178">
    <property type="term" value="P:negative regulation of Wnt signaling pathway"/>
    <property type="evidence" value="ECO:0007669"/>
    <property type="project" value="InterPro"/>
</dbReference>
<evidence type="ECO:0000256" key="3">
    <source>
        <dbReference type="ARBA" id="ARBA00022729"/>
    </source>
</evidence>
<dbReference type="GO" id="GO:0017147">
    <property type="term" value="F:Wnt-protein binding"/>
    <property type="evidence" value="ECO:0007669"/>
    <property type="project" value="InterPro"/>
</dbReference>
<dbReference type="Proteomes" id="UP001497382">
    <property type="component" value="Unassembled WGS sequence"/>
</dbReference>
<sequence>MKLPGCKTKALFVVLTVLLSVSAAGDPSFCQIWQADIIKSEGVVKVSRNYKGLWVSEKCEIHPGPQFILRRYHIQHNGHFTLTRFHYRDPWCTAATFSVSAVGNFVPPPEKATSSKASWVVPGGLELDYAIRKVTIVPFTTDSADWLSQKVNGSCPGSVVTDWKPLKKYKLLNYGRKSMRKGKVRLDIGSIDDSVCTEALGISFHELQLMRLEHRIPLRFVTFKRKYGEEPPGEDNARRYQTYLFLGAEGFPTGSRPTYYQMPLVLSQASQCPTCLSIAKASITSPPILSSGPYNTDITSTDLNGQWISLRCEVRPYGLFLRRIFIFAAQDNHWQVQHSYYKDPHCHNPMFLLSASGIFFRGLPSNAVPDATEYDFHIQEAFLTPEDVQFANNLNGLYTCGSGSNWKVGDRGNLTRSGGCRELGIVVPSMERDLVRFERSNMDLVFLYLGETTEDKKRPTSFQPPLVRCSSPENKATDDFFLNYNELRPLPLVSGSSVFYSFRDYFLICLACFVFSKLFHIIETAC</sequence>
<evidence type="ECO:0000313" key="8">
    <source>
        <dbReference type="EMBL" id="CAL1285672.1"/>
    </source>
</evidence>
<feature type="domain" description="APCDD1" evidence="7">
    <location>
        <begin position="29"/>
        <end position="291"/>
    </location>
</feature>
<feature type="chain" id="PRO_5043404805" description="APCDD1 domain-containing protein" evidence="6">
    <location>
        <begin position="26"/>
        <end position="526"/>
    </location>
</feature>
<comment type="subcellular location">
    <subcellularLocation>
        <location evidence="1">Membrane</location>
        <topology evidence="1">Single-pass membrane protein</topology>
    </subcellularLocation>
</comment>
<dbReference type="PANTHER" id="PTHR31021:SF1">
    <property type="entry name" value="CHROMOSOME UNDETERMINED SCAFFOLD_56, WHOLE GENOME SHOTGUN SEQUENCE"/>
    <property type="match status" value="1"/>
</dbReference>
<keyword evidence="3 6" id="KW-0732">Signal</keyword>
<evidence type="ECO:0000256" key="1">
    <source>
        <dbReference type="ARBA" id="ARBA00004167"/>
    </source>
</evidence>
<keyword evidence="9" id="KW-1185">Reference proteome</keyword>
<dbReference type="GO" id="GO:0005886">
    <property type="term" value="C:plasma membrane"/>
    <property type="evidence" value="ECO:0007669"/>
    <property type="project" value="InterPro"/>
</dbReference>
<evidence type="ECO:0000256" key="4">
    <source>
        <dbReference type="ARBA" id="ARBA00023136"/>
    </source>
</evidence>
<feature type="signal peptide" evidence="6">
    <location>
        <begin position="1"/>
        <end position="25"/>
    </location>
</feature>
<dbReference type="SMART" id="SM01352">
    <property type="entry name" value="APCDDC"/>
    <property type="match status" value="2"/>
</dbReference>
<reference evidence="8 9" key="1">
    <citation type="submission" date="2024-04" db="EMBL/GenBank/DDBJ databases">
        <authorList>
            <person name="Rising A."/>
            <person name="Reimegard J."/>
            <person name="Sonavane S."/>
            <person name="Akerstrom W."/>
            <person name="Nylinder S."/>
            <person name="Hedman E."/>
            <person name="Kallberg Y."/>
        </authorList>
    </citation>
    <scope>NUCLEOTIDE SEQUENCE [LARGE SCALE GENOMIC DNA]</scope>
</reference>
<accession>A0AAV2APF3</accession>
<dbReference type="EMBL" id="CAXIEN010000193">
    <property type="protein sequence ID" value="CAL1285672.1"/>
    <property type="molecule type" value="Genomic_DNA"/>
</dbReference>
<keyword evidence="5" id="KW-0325">Glycoprotein</keyword>
<organism evidence="8 9">
    <name type="scientific">Larinioides sclopetarius</name>
    <dbReference type="NCBI Taxonomy" id="280406"/>
    <lineage>
        <taxon>Eukaryota</taxon>
        <taxon>Metazoa</taxon>
        <taxon>Ecdysozoa</taxon>
        <taxon>Arthropoda</taxon>
        <taxon>Chelicerata</taxon>
        <taxon>Arachnida</taxon>
        <taxon>Araneae</taxon>
        <taxon>Araneomorphae</taxon>
        <taxon>Entelegynae</taxon>
        <taxon>Araneoidea</taxon>
        <taxon>Araneidae</taxon>
        <taxon>Larinioides</taxon>
    </lineage>
</organism>
<proteinExistence type="predicted"/>
<keyword evidence="4" id="KW-0472">Membrane</keyword>
<evidence type="ECO:0000259" key="7">
    <source>
        <dbReference type="SMART" id="SM01352"/>
    </source>
</evidence>
<dbReference type="AlphaFoldDB" id="A0AAV2APF3"/>